<evidence type="ECO:0000256" key="2">
    <source>
        <dbReference type="SAM" id="Phobius"/>
    </source>
</evidence>
<feature type="transmembrane region" description="Helical" evidence="2">
    <location>
        <begin position="153"/>
        <end position="172"/>
    </location>
</feature>
<dbReference type="RefSeq" id="WP_316000562.1">
    <property type="nucleotide sequence ID" value="NZ_JAWDIU010000001.1"/>
</dbReference>
<proteinExistence type="predicted"/>
<dbReference type="EMBL" id="JAWDIU010000001">
    <property type="protein sequence ID" value="MDU0325570.1"/>
    <property type="molecule type" value="Genomic_DNA"/>
</dbReference>
<gene>
    <name evidence="3" type="ORF">RWH43_02255</name>
</gene>
<feature type="region of interest" description="Disordered" evidence="1">
    <location>
        <begin position="217"/>
        <end position="236"/>
    </location>
</feature>
<comment type="caution">
    <text evidence="3">The sequence shown here is derived from an EMBL/GenBank/DDBJ whole genome shotgun (WGS) entry which is preliminary data.</text>
</comment>
<feature type="transmembrane region" description="Helical" evidence="2">
    <location>
        <begin position="83"/>
        <end position="105"/>
    </location>
</feature>
<feature type="compositionally biased region" description="Polar residues" evidence="1">
    <location>
        <begin position="7"/>
        <end position="22"/>
    </location>
</feature>
<dbReference type="Proteomes" id="UP001256673">
    <property type="component" value="Unassembled WGS sequence"/>
</dbReference>
<protein>
    <submittedName>
        <fullName evidence="3">Uncharacterized protein</fullName>
    </submittedName>
</protein>
<feature type="transmembrane region" description="Helical" evidence="2">
    <location>
        <begin position="52"/>
        <end position="71"/>
    </location>
</feature>
<reference evidence="3 4" key="1">
    <citation type="submission" date="2023-09" db="EMBL/GenBank/DDBJ databases">
        <title>Microbacterium fusihabitans sp. nov., Microbacterium phycihabitans sp. nov., and Microbacterium cervinum sp. nov., isolated from dried seaweeds of beach.</title>
        <authorList>
            <person name="Lee S.D."/>
        </authorList>
    </citation>
    <scope>NUCLEOTIDE SEQUENCE [LARGE SCALE GENOMIC DNA]</scope>
    <source>
        <strain evidence="3 4">KSW2-21</strain>
    </source>
</reference>
<evidence type="ECO:0000313" key="4">
    <source>
        <dbReference type="Proteomes" id="UP001256673"/>
    </source>
</evidence>
<keyword evidence="2" id="KW-0472">Membrane</keyword>
<accession>A0ABU3RRZ8</accession>
<organism evidence="3 4">
    <name type="scientific">Microbacterium algihabitans</name>
    <dbReference type="NCBI Taxonomy" id="3075992"/>
    <lineage>
        <taxon>Bacteria</taxon>
        <taxon>Bacillati</taxon>
        <taxon>Actinomycetota</taxon>
        <taxon>Actinomycetes</taxon>
        <taxon>Micrococcales</taxon>
        <taxon>Microbacteriaceae</taxon>
        <taxon>Microbacterium</taxon>
    </lineage>
</organism>
<feature type="region of interest" description="Disordered" evidence="1">
    <location>
        <begin position="1"/>
        <end position="35"/>
    </location>
</feature>
<evidence type="ECO:0000313" key="3">
    <source>
        <dbReference type="EMBL" id="MDU0325570.1"/>
    </source>
</evidence>
<keyword evidence="2" id="KW-1133">Transmembrane helix</keyword>
<sequence>MTELKTSRNTPSAPHWTPSTRDNLAPTAEEEQAPSSLLAGLRPSLMRRFRTLPLWALAPVYFVFFAGAYFAGGQLALPDGPLAARLIGTSIFATVMTVVFTVIVVRQRSDAGGALQLDRIGHALKTGRVPAEIDVVAWATIVERRHQLLRRALWLNPVVFGLMTPVALSLTITRSPYWGLAAAFFVVMLVVSVVTTPRSLRKNAIIREVLARRSEIDATQDGQPAADPSPGPPVAG</sequence>
<keyword evidence="4" id="KW-1185">Reference proteome</keyword>
<feature type="compositionally biased region" description="Pro residues" evidence="1">
    <location>
        <begin position="227"/>
        <end position="236"/>
    </location>
</feature>
<feature type="transmembrane region" description="Helical" evidence="2">
    <location>
        <begin position="178"/>
        <end position="197"/>
    </location>
</feature>
<name>A0ABU3RRZ8_9MICO</name>
<evidence type="ECO:0000256" key="1">
    <source>
        <dbReference type="SAM" id="MobiDB-lite"/>
    </source>
</evidence>
<keyword evidence="2" id="KW-0812">Transmembrane</keyword>